<dbReference type="NCBIfam" id="TIGR03953">
    <property type="entry name" value="rplD_bact"/>
    <property type="match status" value="1"/>
</dbReference>
<comment type="caution">
    <text evidence="6">The sequence shown here is derived from an EMBL/GenBank/DDBJ whole genome shotgun (WGS) entry which is preliminary data.</text>
</comment>
<dbReference type="InterPro" id="IPR002136">
    <property type="entry name" value="Ribosomal_uL4"/>
</dbReference>
<dbReference type="GO" id="GO:0019843">
    <property type="term" value="F:rRNA binding"/>
    <property type="evidence" value="ECO:0007669"/>
    <property type="project" value="UniProtKB-UniRule"/>
</dbReference>
<accession>A0A1F6BEH0</accession>
<comment type="similarity">
    <text evidence="1 5">Belongs to the universal ribosomal protein uL4 family.</text>
</comment>
<organism evidence="6 7">
    <name type="scientific">Candidatus Gottesmanbacteria bacterium RIFOXYB1_FULL_47_11</name>
    <dbReference type="NCBI Taxonomy" id="1798401"/>
    <lineage>
        <taxon>Bacteria</taxon>
        <taxon>Candidatus Gottesmaniibacteriota</taxon>
    </lineage>
</organism>
<reference evidence="6 7" key="1">
    <citation type="journal article" date="2016" name="Nat. Commun.">
        <title>Thousands of microbial genomes shed light on interconnected biogeochemical processes in an aquifer system.</title>
        <authorList>
            <person name="Anantharaman K."/>
            <person name="Brown C.T."/>
            <person name="Hug L.A."/>
            <person name="Sharon I."/>
            <person name="Castelle C.J."/>
            <person name="Probst A.J."/>
            <person name="Thomas B.C."/>
            <person name="Singh A."/>
            <person name="Wilkins M.J."/>
            <person name="Karaoz U."/>
            <person name="Brodie E.L."/>
            <person name="Williams K.H."/>
            <person name="Hubbard S.S."/>
            <person name="Banfield J.F."/>
        </authorList>
    </citation>
    <scope>NUCLEOTIDE SEQUENCE [LARGE SCALE GENOMIC DNA]</scope>
</reference>
<evidence type="ECO:0000256" key="5">
    <source>
        <dbReference type="HAMAP-Rule" id="MF_01328"/>
    </source>
</evidence>
<evidence type="ECO:0000313" key="6">
    <source>
        <dbReference type="EMBL" id="OGG35336.1"/>
    </source>
</evidence>
<evidence type="ECO:0000256" key="1">
    <source>
        <dbReference type="ARBA" id="ARBA00010528"/>
    </source>
</evidence>
<evidence type="ECO:0000256" key="3">
    <source>
        <dbReference type="ARBA" id="ARBA00023274"/>
    </source>
</evidence>
<proteinExistence type="inferred from homology"/>
<protein>
    <recommendedName>
        <fullName evidence="4 5">Large ribosomal subunit protein uL4</fullName>
    </recommendedName>
</protein>
<dbReference type="SUPFAM" id="SSF52166">
    <property type="entry name" value="Ribosomal protein L4"/>
    <property type="match status" value="1"/>
</dbReference>
<comment type="subunit">
    <text evidence="5">Part of the 50S ribosomal subunit.</text>
</comment>
<dbReference type="PANTHER" id="PTHR10746:SF6">
    <property type="entry name" value="LARGE RIBOSOMAL SUBUNIT PROTEIN UL4M"/>
    <property type="match status" value="1"/>
</dbReference>
<dbReference type="EMBL" id="MFKE01000016">
    <property type="protein sequence ID" value="OGG35336.1"/>
    <property type="molecule type" value="Genomic_DNA"/>
</dbReference>
<sequence length="200" mass="21037">MPVVGVDGKAAGSMTLPEQFFGVKPNKQLLAQAIRVYLANQRVGHAATKTRGQVEGSTRKIYRQKGTGRARHGAIRAPIFVGGGIVFGPQPRDYSLKFPQKMRRAALASSLSQQQAQGNIIVVSGLSDMAPKTKNMALALGAIGAAGSTLLVVSGAATNIVRAARNIAQLDVLPVADIHAYGVVTHKKVIFMKEAVGALK</sequence>
<gene>
    <name evidence="5" type="primary">rplD</name>
    <name evidence="6" type="ORF">A2363_02220</name>
</gene>
<evidence type="ECO:0000313" key="7">
    <source>
        <dbReference type="Proteomes" id="UP000176186"/>
    </source>
</evidence>
<dbReference type="HAMAP" id="MF_01328_B">
    <property type="entry name" value="Ribosomal_uL4_B"/>
    <property type="match status" value="1"/>
</dbReference>
<dbReference type="STRING" id="1798401.A2363_02220"/>
<dbReference type="InterPro" id="IPR013005">
    <property type="entry name" value="Ribosomal_uL4-like"/>
</dbReference>
<dbReference type="GO" id="GO:0005840">
    <property type="term" value="C:ribosome"/>
    <property type="evidence" value="ECO:0007669"/>
    <property type="project" value="UniProtKB-KW"/>
</dbReference>
<dbReference type="GO" id="GO:0003735">
    <property type="term" value="F:structural constituent of ribosome"/>
    <property type="evidence" value="ECO:0007669"/>
    <property type="project" value="InterPro"/>
</dbReference>
<keyword evidence="3 5" id="KW-0687">Ribonucleoprotein</keyword>
<keyword evidence="2 5" id="KW-0689">Ribosomal protein</keyword>
<dbReference type="GO" id="GO:1990904">
    <property type="term" value="C:ribonucleoprotein complex"/>
    <property type="evidence" value="ECO:0007669"/>
    <property type="project" value="UniProtKB-KW"/>
</dbReference>
<evidence type="ECO:0000256" key="2">
    <source>
        <dbReference type="ARBA" id="ARBA00022980"/>
    </source>
</evidence>
<comment type="function">
    <text evidence="5">One of the primary rRNA binding proteins, this protein initially binds near the 5'-end of the 23S rRNA. It is important during the early stages of 50S assembly. It makes multiple contacts with different domains of the 23S rRNA in the assembled 50S subunit and ribosome.</text>
</comment>
<dbReference type="Pfam" id="PF00573">
    <property type="entry name" value="Ribosomal_L4"/>
    <property type="match status" value="1"/>
</dbReference>
<dbReference type="Gene3D" id="3.40.1370.10">
    <property type="match status" value="1"/>
</dbReference>
<dbReference type="AlphaFoldDB" id="A0A1F6BEH0"/>
<dbReference type="PANTHER" id="PTHR10746">
    <property type="entry name" value="50S RIBOSOMAL PROTEIN L4"/>
    <property type="match status" value="1"/>
</dbReference>
<keyword evidence="5" id="KW-0699">rRNA-binding</keyword>
<evidence type="ECO:0000256" key="4">
    <source>
        <dbReference type="ARBA" id="ARBA00035244"/>
    </source>
</evidence>
<dbReference type="InterPro" id="IPR023574">
    <property type="entry name" value="Ribosomal_uL4_dom_sf"/>
</dbReference>
<name>A0A1F6BEH0_9BACT</name>
<keyword evidence="5" id="KW-0694">RNA-binding</keyword>
<dbReference type="Proteomes" id="UP000176186">
    <property type="component" value="Unassembled WGS sequence"/>
</dbReference>
<dbReference type="GO" id="GO:0006412">
    <property type="term" value="P:translation"/>
    <property type="evidence" value="ECO:0007669"/>
    <property type="project" value="UniProtKB-UniRule"/>
</dbReference>
<comment type="function">
    <text evidence="5">Forms part of the polypeptide exit tunnel.</text>
</comment>